<reference evidence="1 2" key="1">
    <citation type="submission" date="2021-06" db="EMBL/GenBank/DDBJ databases">
        <title>Caerostris extrusa draft genome.</title>
        <authorList>
            <person name="Kono N."/>
            <person name="Arakawa K."/>
        </authorList>
    </citation>
    <scope>NUCLEOTIDE SEQUENCE [LARGE SCALE GENOMIC DNA]</scope>
</reference>
<evidence type="ECO:0000313" key="2">
    <source>
        <dbReference type="Proteomes" id="UP001054945"/>
    </source>
</evidence>
<protein>
    <submittedName>
        <fullName evidence="1">Uncharacterized protein</fullName>
    </submittedName>
</protein>
<dbReference type="AlphaFoldDB" id="A0AAV4TS34"/>
<dbReference type="EMBL" id="BPLR01011821">
    <property type="protein sequence ID" value="GIY49328.1"/>
    <property type="molecule type" value="Genomic_DNA"/>
</dbReference>
<proteinExistence type="predicted"/>
<comment type="caution">
    <text evidence="1">The sequence shown here is derived from an EMBL/GenBank/DDBJ whole genome shotgun (WGS) entry which is preliminary data.</text>
</comment>
<gene>
    <name evidence="1" type="ORF">CEXT_707891</name>
</gene>
<sequence>MLLYNICSLYTNPFNDSMLKSIILTYKANNITLFLISPIRLPSKALAVLRKPFKCATASATKRRTLLQTQWMDYKSAVSGVRFRNGANAFIWQTLNSKSMD</sequence>
<accession>A0AAV4TS34</accession>
<keyword evidence="2" id="KW-1185">Reference proteome</keyword>
<organism evidence="1 2">
    <name type="scientific">Caerostris extrusa</name>
    <name type="common">Bark spider</name>
    <name type="synonym">Caerostris bankana</name>
    <dbReference type="NCBI Taxonomy" id="172846"/>
    <lineage>
        <taxon>Eukaryota</taxon>
        <taxon>Metazoa</taxon>
        <taxon>Ecdysozoa</taxon>
        <taxon>Arthropoda</taxon>
        <taxon>Chelicerata</taxon>
        <taxon>Arachnida</taxon>
        <taxon>Araneae</taxon>
        <taxon>Araneomorphae</taxon>
        <taxon>Entelegynae</taxon>
        <taxon>Araneoidea</taxon>
        <taxon>Araneidae</taxon>
        <taxon>Caerostris</taxon>
    </lineage>
</organism>
<name>A0AAV4TS34_CAEEX</name>
<evidence type="ECO:0000313" key="1">
    <source>
        <dbReference type="EMBL" id="GIY49328.1"/>
    </source>
</evidence>
<dbReference type="Proteomes" id="UP001054945">
    <property type="component" value="Unassembled WGS sequence"/>
</dbReference>